<comment type="caution">
    <text evidence="15">The sequence shown here is derived from an EMBL/GenBank/DDBJ whole genome shotgun (WGS) entry which is preliminary data.</text>
</comment>
<feature type="domain" description="Trimeric autotransporter adhesin YadA-like stalk" evidence="13">
    <location>
        <begin position="212"/>
        <end position="233"/>
    </location>
</feature>
<feature type="domain" description="Trimeric autotransporter adhesin YadA-like stalk" evidence="13">
    <location>
        <begin position="460"/>
        <end position="495"/>
    </location>
</feature>
<dbReference type="InterPro" id="IPR011049">
    <property type="entry name" value="Serralysin-like_metalloprot_C"/>
</dbReference>
<dbReference type="AlphaFoldDB" id="A0A158F3L2"/>
<evidence type="ECO:0000259" key="14">
    <source>
        <dbReference type="Pfam" id="PF13018"/>
    </source>
</evidence>
<sequence>MNKMYKSLRNGALGAYVAVSEHAATRGKRSGRVARVVLTAATLAGAATSASAAVSLDGGNASGGTAIAIGSGSSAGSVNDSVAIGSSVVSNNADAISIGSQITNDAASSVVIGSNFVVLDSNSTQSVLLAPNGGTVTNSANSFTFSPNGGTSTSNSNDSINLGGTATNASGGVALGSKATVSAANAVALGAGSVADTTNSVSVGSASLQRTITNVKAGVMDTDAATVGQLRASGLVDASGEALDALTYDAGSSRASVTLAGIGGTLITNVKAGELSADSTDAVNGAQLFALAGDTSNVYIESNGSGVKYARTNDNNLAPEDAHAQGVGSTAVGYNAIASASDALALGRGAQASFADSVALGAGSRTTVGAQANYAAYGLAATQSSAGEVNVGNRQITGVAAGSADTDAVNVAQLKGVDAKIDDVSAVVASVANSAVKYDDASQSKVTLGGADGSHGPVTIANVASGTVSADSKEAINGSQLFELQNSVTNTIASAAHSPFVAADGNSETEAAKASGTHATALGANASAAGNNGTALGANSVADAANGTALGAGAKASNDNAVALGANSTTDRANSVSVGSEGNERQITNVAAGTQPNDAVNFSQLQGNVASGVANANAYTDSRVNQVRRDSFAGVAAAMAIAGLPASSLPGRGMVAVAGSNYRGESAVAMGVSALSESGKIAVKITGTTDGHGEYGVTAGAGVHW</sequence>
<dbReference type="OrthoDB" id="1632057at2"/>
<dbReference type="InterPro" id="IPR024973">
    <property type="entry name" value="ESPR"/>
</dbReference>
<evidence type="ECO:0008006" key="17">
    <source>
        <dbReference type="Google" id="ProtNLM"/>
    </source>
</evidence>
<accession>A0A158F3L2</accession>
<evidence type="ECO:0000256" key="8">
    <source>
        <dbReference type="ARBA" id="ARBA00022927"/>
    </source>
</evidence>
<evidence type="ECO:0000256" key="1">
    <source>
        <dbReference type="ARBA" id="ARBA00004241"/>
    </source>
</evidence>
<evidence type="ECO:0000259" key="11">
    <source>
        <dbReference type="Pfam" id="PF03895"/>
    </source>
</evidence>
<keyword evidence="9" id="KW-0472">Membrane</keyword>
<gene>
    <name evidence="15" type="ORF">AWB67_00309</name>
</gene>
<feature type="domain" description="Trimeric autotransporter adhesin YadA-like head" evidence="12">
    <location>
        <begin position="171"/>
        <end position="193"/>
    </location>
</feature>
<dbReference type="SUPFAM" id="SSF54523">
    <property type="entry name" value="Pili subunits"/>
    <property type="match status" value="1"/>
</dbReference>
<evidence type="ECO:0000259" key="12">
    <source>
        <dbReference type="Pfam" id="PF05658"/>
    </source>
</evidence>
<dbReference type="InterPro" id="IPR005594">
    <property type="entry name" value="YadA_C"/>
</dbReference>
<dbReference type="Proteomes" id="UP000054925">
    <property type="component" value="Unassembled WGS sequence"/>
</dbReference>
<reference evidence="15" key="1">
    <citation type="submission" date="2016-01" db="EMBL/GenBank/DDBJ databases">
        <authorList>
            <person name="Peeters C."/>
        </authorList>
    </citation>
    <scope>NUCLEOTIDE SEQUENCE [LARGE SCALE GENOMIC DNA]</scope>
    <source>
        <strain evidence="15">LMG 22937</strain>
    </source>
</reference>
<evidence type="ECO:0000256" key="3">
    <source>
        <dbReference type="ARBA" id="ARBA00005848"/>
    </source>
</evidence>
<dbReference type="GO" id="GO:0015031">
    <property type="term" value="P:protein transport"/>
    <property type="evidence" value="ECO:0007669"/>
    <property type="project" value="UniProtKB-KW"/>
</dbReference>
<evidence type="ECO:0000256" key="2">
    <source>
        <dbReference type="ARBA" id="ARBA00004442"/>
    </source>
</evidence>
<evidence type="ECO:0000256" key="5">
    <source>
        <dbReference type="ARBA" id="ARBA00022452"/>
    </source>
</evidence>
<feature type="domain" description="Trimeric autotransporter adhesin YadA-like stalk" evidence="13">
    <location>
        <begin position="586"/>
        <end position="624"/>
    </location>
</feature>
<feature type="domain" description="Trimeric autotransporter adhesin YadA-like head" evidence="12">
    <location>
        <begin position="324"/>
        <end position="350"/>
    </location>
</feature>
<evidence type="ECO:0000259" key="13">
    <source>
        <dbReference type="Pfam" id="PF05662"/>
    </source>
</evidence>
<name>A0A158F3L2_9BURK</name>
<feature type="domain" description="Trimeric autotransporter adhesin YadA-like C-terminal membrane anchor" evidence="11">
    <location>
        <begin position="645"/>
        <end position="705"/>
    </location>
</feature>
<comment type="subcellular location">
    <subcellularLocation>
        <location evidence="2">Cell outer membrane</location>
    </subcellularLocation>
    <subcellularLocation>
        <location evidence="1">Cell surface</location>
    </subcellularLocation>
</comment>
<dbReference type="Pfam" id="PF13018">
    <property type="entry name" value="ESPR"/>
    <property type="match status" value="1"/>
</dbReference>
<dbReference type="InterPro" id="IPR008635">
    <property type="entry name" value="Coiled_stalk_dom"/>
</dbReference>
<dbReference type="Pfam" id="PF05662">
    <property type="entry name" value="YadA_stalk"/>
    <property type="match status" value="5"/>
</dbReference>
<keyword evidence="6" id="KW-0812">Transmembrane</keyword>
<evidence type="ECO:0000256" key="9">
    <source>
        <dbReference type="ARBA" id="ARBA00023136"/>
    </source>
</evidence>
<proteinExistence type="inferred from homology"/>
<dbReference type="EMBL" id="FCOL02000001">
    <property type="protein sequence ID" value="SAL14311.1"/>
    <property type="molecule type" value="Genomic_DNA"/>
</dbReference>
<feature type="domain" description="ESPR" evidence="14">
    <location>
        <begin position="1"/>
        <end position="48"/>
    </location>
</feature>
<evidence type="ECO:0000313" key="16">
    <source>
        <dbReference type="Proteomes" id="UP000054925"/>
    </source>
</evidence>
<evidence type="ECO:0000256" key="4">
    <source>
        <dbReference type="ARBA" id="ARBA00022448"/>
    </source>
</evidence>
<keyword evidence="16" id="KW-1185">Reference proteome</keyword>
<dbReference type="SUPFAM" id="SSF101967">
    <property type="entry name" value="Adhesin YadA, collagen-binding domain"/>
    <property type="match status" value="4"/>
</dbReference>
<feature type="domain" description="Trimeric autotransporter adhesin YadA-like stalk" evidence="13">
    <location>
        <begin position="395"/>
        <end position="423"/>
    </location>
</feature>
<keyword evidence="10" id="KW-0998">Cell outer membrane</keyword>
<keyword evidence="5" id="KW-1134">Transmembrane beta strand</keyword>
<dbReference type="GO" id="GO:0009986">
    <property type="term" value="C:cell surface"/>
    <property type="evidence" value="ECO:0007669"/>
    <property type="project" value="UniProtKB-SubCell"/>
</dbReference>
<organism evidence="15 16">
    <name type="scientific">Caballeronia terrestris</name>
    <dbReference type="NCBI Taxonomy" id="1226301"/>
    <lineage>
        <taxon>Bacteria</taxon>
        <taxon>Pseudomonadati</taxon>
        <taxon>Pseudomonadota</taxon>
        <taxon>Betaproteobacteria</taxon>
        <taxon>Burkholderiales</taxon>
        <taxon>Burkholderiaceae</taxon>
        <taxon>Caballeronia</taxon>
    </lineage>
</organism>
<feature type="domain" description="Trimeric autotransporter adhesin YadA-like head" evidence="12">
    <location>
        <begin position="514"/>
        <end position="540"/>
    </location>
</feature>
<dbReference type="InterPro" id="IPR045584">
    <property type="entry name" value="Pilin-like"/>
</dbReference>
<evidence type="ECO:0000256" key="10">
    <source>
        <dbReference type="ARBA" id="ARBA00023237"/>
    </source>
</evidence>
<evidence type="ECO:0000313" key="15">
    <source>
        <dbReference type="EMBL" id="SAL14311.1"/>
    </source>
</evidence>
<evidence type="ECO:0000256" key="7">
    <source>
        <dbReference type="ARBA" id="ARBA00022729"/>
    </source>
</evidence>
<keyword evidence="8" id="KW-0653">Protein transport</keyword>
<dbReference type="Gene3D" id="2.150.10.10">
    <property type="entry name" value="Serralysin-like metalloprotease, C-terminal"/>
    <property type="match status" value="4"/>
</dbReference>
<dbReference type="GO" id="GO:0009279">
    <property type="term" value="C:cell outer membrane"/>
    <property type="evidence" value="ECO:0007669"/>
    <property type="project" value="UniProtKB-SubCell"/>
</dbReference>
<protein>
    <recommendedName>
        <fullName evidence="17">YadA domain-containing protein</fullName>
    </recommendedName>
</protein>
<dbReference type="Pfam" id="PF05658">
    <property type="entry name" value="YadA_head"/>
    <property type="match status" value="4"/>
</dbReference>
<keyword evidence="4" id="KW-0813">Transport</keyword>
<dbReference type="Gene3D" id="3.30.1300.30">
    <property type="entry name" value="GSPII I/J protein-like"/>
    <property type="match status" value="1"/>
</dbReference>
<dbReference type="Pfam" id="PF03895">
    <property type="entry name" value="YadA_anchor"/>
    <property type="match status" value="1"/>
</dbReference>
<dbReference type="Gene3D" id="1.20.5.170">
    <property type="match status" value="1"/>
</dbReference>
<comment type="similarity">
    <text evidence="3">Belongs to the autotransporter-2 (AT-2) (TC 1.B.40) family.</text>
</comment>
<feature type="domain" description="Trimeric autotransporter adhesin YadA-like stalk" evidence="13">
    <location>
        <begin position="267"/>
        <end position="297"/>
    </location>
</feature>
<keyword evidence="7" id="KW-0732">Signal</keyword>
<dbReference type="InterPro" id="IPR008640">
    <property type="entry name" value="Adhesin_Head_dom"/>
</dbReference>
<evidence type="ECO:0000256" key="6">
    <source>
        <dbReference type="ARBA" id="ARBA00022692"/>
    </source>
</evidence>
<feature type="domain" description="Trimeric autotransporter adhesin YadA-like head" evidence="12">
    <location>
        <begin position="542"/>
        <end position="568"/>
    </location>
</feature>